<dbReference type="Proteomes" id="UP000479691">
    <property type="component" value="Unassembled WGS sequence"/>
</dbReference>
<evidence type="ECO:0000313" key="2">
    <source>
        <dbReference type="EMBL" id="KAF3189094.1"/>
    </source>
</evidence>
<dbReference type="EMBL" id="WIPF01000015">
    <property type="protein sequence ID" value="KAF3228525.1"/>
    <property type="molecule type" value="Genomic_DNA"/>
</dbReference>
<dbReference type="SUPFAM" id="SSF54695">
    <property type="entry name" value="POZ domain"/>
    <property type="match status" value="1"/>
</dbReference>
<gene>
    <name evidence="3" type="ORF">TWF191_002381</name>
    <name evidence="2" type="ORF">TWF788_011215</name>
</gene>
<dbReference type="AlphaFoldDB" id="A0A6G1MCU4"/>
<dbReference type="Gene3D" id="3.30.710.10">
    <property type="entry name" value="Potassium Channel Kv1.1, Chain A"/>
    <property type="match status" value="1"/>
</dbReference>
<organism evidence="3 5">
    <name type="scientific">Orbilia oligospora</name>
    <name type="common">Nematode-trapping fungus</name>
    <name type="synonym">Arthrobotrys oligospora</name>
    <dbReference type="NCBI Taxonomy" id="2813651"/>
    <lineage>
        <taxon>Eukaryota</taxon>
        <taxon>Fungi</taxon>
        <taxon>Dikarya</taxon>
        <taxon>Ascomycota</taxon>
        <taxon>Pezizomycotina</taxon>
        <taxon>Orbiliomycetes</taxon>
        <taxon>Orbiliales</taxon>
        <taxon>Orbiliaceae</taxon>
        <taxon>Orbilia</taxon>
    </lineage>
</organism>
<feature type="domain" description="BTB" evidence="1">
    <location>
        <begin position="122"/>
        <end position="195"/>
    </location>
</feature>
<sequence length="307" mass="35699">MERTYFPWDEDHQNVAGQLLGQPDADTELANFELRNMNLGVLHQNPHDLGAYNQNGTGLGNMMNYANYAEYNPNFAQEINMQAEAAEPNRNLMEQHKFPIVKANMELRKKEFWKITEDSMFTDLVIVAGYEDSERSFPLHRAIFAHYSGWLAKLCDPDKPLWRQQQVSLRVRNIDPDTFDRVRGWVYLKEGVLDDISIEMASKLLAAAEALDIVNLKHDLLWIVFHATESQVNPNLGFLTSVFNFLNLAFRIDHDEVGHSLVIECLRRFLSKCSVYQLHKFWTTNELMCEKFKQQFLHFISTTNCTF</sequence>
<dbReference type="InterPro" id="IPR000210">
    <property type="entry name" value="BTB/POZ_dom"/>
</dbReference>
<evidence type="ECO:0000313" key="3">
    <source>
        <dbReference type="EMBL" id="KAF3228525.1"/>
    </source>
</evidence>
<accession>A0A6G1MCU4</accession>
<dbReference type="PROSITE" id="PS50097">
    <property type="entry name" value="BTB"/>
    <property type="match status" value="1"/>
</dbReference>
<comment type="caution">
    <text evidence="3">The sequence shown here is derived from an EMBL/GenBank/DDBJ whole genome shotgun (WGS) entry which is preliminary data.</text>
</comment>
<reference evidence="4 5" key="1">
    <citation type="submission" date="2019-06" db="EMBL/GenBank/DDBJ databases">
        <authorList>
            <person name="Palmer J.M."/>
        </authorList>
    </citation>
    <scope>NUCLEOTIDE SEQUENCE [LARGE SCALE GENOMIC DNA]</scope>
    <source>
        <strain evidence="3 5">TWF191</strain>
        <strain evidence="2 4">TWF788</strain>
    </source>
</reference>
<evidence type="ECO:0000313" key="5">
    <source>
        <dbReference type="Proteomes" id="UP000483672"/>
    </source>
</evidence>
<proteinExistence type="predicted"/>
<protein>
    <recommendedName>
        <fullName evidence="1">BTB domain-containing protein</fullName>
    </recommendedName>
</protein>
<name>A0A6G1MCU4_ORBOL</name>
<dbReference type="EMBL" id="JAABOE010000009">
    <property type="protein sequence ID" value="KAF3189094.1"/>
    <property type="molecule type" value="Genomic_DNA"/>
</dbReference>
<evidence type="ECO:0000313" key="4">
    <source>
        <dbReference type="Proteomes" id="UP000479691"/>
    </source>
</evidence>
<dbReference type="Proteomes" id="UP000483672">
    <property type="component" value="Unassembled WGS sequence"/>
</dbReference>
<dbReference type="InterPro" id="IPR011333">
    <property type="entry name" value="SKP1/BTB/POZ_sf"/>
</dbReference>
<dbReference type="CDD" id="cd18186">
    <property type="entry name" value="BTB_POZ_ZBTB_KLHL-like"/>
    <property type="match status" value="1"/>
</dbReference>
<evidence type="ECO:0000259" key="1">
    <source>
        <dbReference type="PROSITE" id="PS50097"/>
    </source>
</evidence>
<dbReference type="Pfam" id="PF00651">
    <property type="entry name" value="BTB"/>
    <property type="match status" value="1"/>
</dbReference>